<feature type="domain" description="Protein kinase" evidence="4">
    <location>
        <begin position="1"/>
        <end position="285"/>
    </location>
</feature>
<evidence type="ECO:0000313" key="6">
    <source>
        <dbReference type="Proteomes" id="UP000829685"/>
    </source>
</evidence>
<dbReference type="InterPro" id="IPR011009">
    <property type="entry name" value="Kinase-like_dom_sf"/>
</dbReference>
<sequence length="315" mass="36282">MTPSDYAYSSSNQNQEPIIFKAVRHFRLQNERDVLLRFQHRTPSIRPLLDEIENPQALFLKYLDDDLLHASHTKGLNRLELKYVARHVLEALDRLHSDGFVHTGDIKPSTVLVNYVKDGMIRFKDVQVADFGSTVSQDSPYAPNGDPIGTPIFRSPEAHIQMRWGTATDIWSFGAMLISLMYGGGFHIFKPDVPADHDEYDIKILMKHHQCFGPFPISYEEIANQDQLAALTWVMDNCPKTTLKPFRFTTEREISREDRMFIYKIMKMDPRDRPSARELLTDAWLSEDYLVDSFLSSVYCPLPISPPPTQHRGPK</sequence>
<dbReference type="Gene3D" id="1.10.510.10">
    <property type="entry name" value="Transferase(Phosphotransferase) domain 1"/>
    <property type="match status" value="1"/>
</dbReference>
<protein>
    <recommendedName>
        <fullName evidence="4">Protein kinase domain-containing protein</fullName>
    </recommendedName>
</protein>
<keyword evidence="1" id="KW-0723">Serine/threonine-protein kinase</keyword>
<evidence type="ECO:0000256" key="2">
    <source>
        <dbReference type="ARBA" id="ARBA00022741"/>
    </source>
</evidence>
<dbReference type="GO" id="GO:0005524">
    <property type="term" value="F:ATP binding"/>
    <property type="evidence" value="ECO:0007669"/>
    <property type="project" value="UniProtKB-KW"/>
</dbReference>
<proteinExistence type="predicted"/>
<dbReference type="SUPFAM" id="SSF56112">
    <property type="entry name" value="Protein kinase-like (PK-like)"/>
    <property type="match status" value="1"/>
</dbReference>
<dbReference type="Proteomes" id="UP000829685">
    <property type="component" value="Unassembled WGS sequence"/>
</dbReference>
<evidence type="ECO:0000256" key="1">
    <source>
        <dbReference type="ARBA" id="ARBA00022527"/>
    </source>
</evidence>
<organism evidence="5 6">
    <name type="scientific">Neoarthrinium moseri</name>
    <dbReference type="NCBI Taxonomy" id="1658444"/>
    <lineage>
        <taxon>Eukaryota</taxon>
        <taxon>Fungi</taxon>
        <taxon>Dikarya</taxon>
        <taxon>Ascomycota</taxon>
        <taxon>Pezizomycotina</taxon>
        <taxon>Sordariomycetes</taxon>
        <taxon>Xylariomycetidae</taxon>
        <taxon>Amphisphaeriales</taxon>
        <taxon>Apiosporaceae</taxon>
        <taxon>Neoarthrinium</taxon>
    </lineage>
</organism>
<dbReference type="GO" id="GO:0004674">
    <property type="term" value="F:protein serine/threonine kinase activity"/>
    <property type="evidence" value="ECO:0007669"/>
    <property type="project" value="UniProtKB-KW"/>
</dbReference>
<comment type="caution">
    <text evidence="5">The sequence shown here is derived from an EMBL/GenBank/DDBJ whole genome shotgun (WGS) entry which is preliminary data.</text>
</comment>
<accession>A0A9P9WTF5</accession>
<evidence type="ECO:0000259" key="4">
    <source>
        <dbReference type="PROSITE" id="PS50011"/>
    </source>
</evidence>
<keyword evidence="1" id="KW-0808">Transferase</keyword>
<reference evidence="5" key="1">
    <citation type="submission" date="2021-03" db="EMBL/GenBank/DDBJ databases">
        <title>Revisited historic fungal species revealed as producer of novel bioactive compounds through whole genome sequencing and comparative genomics.</title>
        <authorList>
            <person name="Vignolle G.A."/>
            <person name="Hochenegger N."/>
            <person name="Mach R.L."/>
            <person name="Mach-Aigner A.R."/>
            <person name="Javad Rahimi M."/>
            <person name="Salim K.A."/>
            <person name="Chan C.M."/>
            <person name="Lim L.B.L."/>
            <person name="Cai F."/>
            <person name="Druzhinina I.S."/>
            <person name="U'Ren J.M."/>
            <person name="Derntl C."/>
        </authorList>
    </citation>
    <scope>NUCLEOTIDE SEQUENCE</scope>
    <source>
        <strain evidence="5">TUCIM 5799</strain>
    </source>
</reference>
<dbReference type="InterPro" id="IPR050117">
    <property type="entry name" value="MAPK"/>
</dbReference>
<keyword evidence="1" id="KW-0418">Kinase</keyword>
<dbReference type="InterPro" id="IPR000719">
    <property type="entry name" value="Prot_kinase_dom"/>
</dbReference>
<dbReference type="AlphaFoldDB" id="A0A9P9WTF5"/>
<gene>
    <name evidence="5" type="ORF">JX265_002986</name>
</gene>
<keyword evidence="6" id="KW-1185">Reference proteome</keyword>
<name>A0A9P9WTF5_9PEZI</name>
<keyword evidence="3" id="KW-0067">ATP-binding</keyword>
<evidence type="ECO:0000256" key="3">
    <source>
        <dbReference type="ARBA" id="ARBA00022840"/>
    </source>
</evidence>
<evidence type="ECO:0000313" key="5">
    <source>
        <dbReference type="EMBL" id="KAI1878809.1"/>
    </source>
</evidence>
<dbReference type="SMART" id="SM00220">
    <property type="entry name" value="S_TKc"/>
    <property type="match status" value="1"/>
</dbReference>
<keyword evidence="2" id="KW-0547">Nucleotide-binding</keyword>
<dbReference type="Pfam" id="PF00069">
    <property type="entry name" value="Pkinase"/>
    <property type="match status" value="1"/>
</dbReference>
<dbReference type="PANTHER" id="PTHR24055">
    <property type="entry name" value="MITOGEN-ACTIVATED PROTEIN KINASE"/>
    <property type="match status" value="1"/>
</dbReference>
<dbReference type="EMBL" id="JAFIMR010000005">
    <property type="protein sequence ID" value="KAI1878809.1"/>
    <property type="molecule type" value="Genomic_DNA"/>
</dbReference>
<dbReference type="PROSITE" id="PS50011">
    <property type="entry name" value="PROTEIN_KINASE_DOM"/>
    <property type="match status" value="1"/>
</dbReference>